<dbReference type="GO" id="GO:0140849">
    <property type="term" value="F:ATP-dependent H2AZ histone chaperone activity"/>
    <property type="evidence" value="ECO:0007669"/>
    <property type="project" value="InterPro"/>
</dbReference>
<protein>
    <submittedName>
        <fullName evidence="4">SWR1-complex protein 3</fullName>
    </submittedName>
</protein>
<comment type="caution">
    <text evidence="4">The sequence shown here is derived from an EMBL/GenBank/DDBJ whole genome shotgun (WGS) entry which is preliminary data.</text>
</comment>
<evidence type="ECO:0000259" key="2">
    <source>
        <dbReference type="Pfam" id="PF24707"/>
    </source>
</evidence>
<reference evidence="4 5" key="1">
    <citation type="submission" date="2020-11" db="EMBL/GenBank/DDBJ databases">
        <title>Kefir isolates.</title>
        <authorList>
            <person name="Marcisauskas S."/>
            <person name="Kim Y."/>
            <person name="Blasche S."/>
        </authorList>
    </citation>
    <scope>NUCLEOTIDE SEQUENCE [LARGE SCALE GENOMIC DNA]</scope>
    <source>
        <strain evidence="4 5">OG2</strain>
    </source>
</reference>
<feature type="region of interest" description="Disordered" evidence="1">
    <location>
        <begin position="354"/>
        <end position="493"/>
    </location>
</feature>
<dbReference type="EMBL" id="PUHR01000031">
    <property type="protein sequence ID" value="KAG0669917.1"/>
    <property type="molecule type" value="Genomic_DNA"/>
</dbReference>
<feature type="compositionally biased region" description="Basic and acidic residues" evidence="1">
    <location>
        <begin position="380"/>
        <end position="394"/>
    </location>
</feature>
<keyword evidence="5" id="KW-1185">Reference proteome</keyword>
<feature type="compositionally biased region" description="Basic and acidic residues" evidence="1">
    <location>
        <begin position="425"/>
        <end position="475"/>
    </location>
</feature>
<dbReference type="AlphaFoldDB" id="A0A9P6WEV7"/>
<dbReference type="Pfam" id="PF24707">
    <property type="entry name" value="Swc3"/>
    <property type="match status" value="1"/>
</dbReference>
<sequence length="692" mass="80914">MARVLRSRTRSHDPVAKEEPTTNISSDSTIPKTRRKRKQESDEEVSDISDDEMQERKNIEGRPFEVIDLLPASVDPPNYNSALTHPLSVKDSAVLYNSLIQSRRTWLKGEMFELYWVRPQRDPNHPNVNGANSGIRDRMQKMCDCSMVAGPHKFDIRLYILKDDDIENKWQEEQDRIKREREERKVEAIEEKKKRIEDRKQQALLKKQEREQKSIQLKEERLKARQEQELQKLRLREEKKRKKEEERLQKKLKKERERQERIERDKKEKEERAKLKLKLKQEKANEKAKEKQGKGGKKPAPAPDHVNADMIANLNRMAHTDPALNTLMNRVAKNLASEEELIRFKEIMAIAEKMGPPKSSEAKVNNSKVKVPIVSSKNKVPIEKKEMENSKGEKSEEENTVEKDSNKPESDKTSISNTDTVTSKDTVESKEILGTKDAQDKKETVKDKDSHKDKDNHKDKSIDQLKESESKKTEEETSNSSKNTLDNKKKIDVKSEKSESDVVTIAKKKVSAHVRRESTADTQEEQKLTAFQQKYVNGAHLVLEYVEFTNFRYRLPNECVIEYLKEENKYIISWIIIHNLKDITRYSKKKKLKTVNEALFLEDCPTPLFSCIDMTISDIPVRFEPIMINSAKPLVEMQNLMQRILDIGTRLSGYNLWYQLDAYDDMERAEDLRIDLNDYEHSLRGKRQKKNM</sequence>
<organism evidence="4 5">
    <name type="scientific">Maudiozyma exigua</name>
    <name type="common">Yeast</name>
    <name type="synonym">Kazachstania exigua</name>
    <dbReference type="NCBI Taxonomy" id="34358"/>
    <lineage>
        <taxon>Eukaryota</taxon>
        <taxon>Fungi</taxon>
        <taxon>Dikarya</taxon>
        <taxon>Ascomycota</taxon>
        <taxon>Saccharomycotina</taxon>
        <taxon>Saccharomycetes</taxon>
        <taxon>Saccharomycetales</taxon>
        <taxon>Saccharomycetaceae</taxon>
        <taxon>Maudiozyma</taxon>
    </lineage>
</organism>
<accession>A0A9P6WEV7</accession>
<name>A0A9P6WEV7_MAUEX</name>
<evidence type="ECO:0000256" key="1">
    <source>
        <dbReference type="SAM" id="MobiDB-lite"/>
    </source>
</evidence>
<feature type="compositionally biased region" description="Basic and acidic residues" evidence="1">
    <location>
        <begin position="10"/>
        <end position="20"/>
    </location>
</feature>
<feature type="compositionally biased region" description="Basic and acidic residues" evidence="1">
    <location>
        <begin position="400"/>
        <end position="412"/>
    </location>
</feature>
<evidence type="ECO:0000259" key="3">
    <source>
        <dbReference type="Pfam" id="PF26242"/>
    </source>
</evidence>
<dbReference type="Pfam" id="PF26242">
    <property type="entry name" value="Swc3_C"/>
    <property type="match status" value="1"/>
</dbReference>
<dbReference type="InterPro" id="IPR037651">
    <property type="entry name" value="Swc3"/>
</dbReference>
<dbReference type="OrthoDB" id="4097064at2759"/>
<dbReference type="PANTHER" id="PTHR28108">
    <property type="entry name" value="SWR1-COMPLEX PROTEIN 3"/>
    <property type="match status" value="1"/>
</dbReference>
<feature type="region of interest" description="Disordered" evidence="1">
    <location>
        <begin position="1"/>
        <end position="60"/>
    </location>
</feature>
<proteinExistence type="predicted"/>
<evidence type="ECO:0000313" key="4">
    <source>
        <dbReference type="EMBL" id="KAG0669917.1"/>
    </source>
</evidence>
<feature type="region of interest" description="Disordered" evidence="1">
    <location>
        <begin position="240"/>
        <end position="307"/>
    </location>
</feature>
<feature type="compositionally biased region" description="Polar residues" evidence="1">
    <location>
        <begin position="413"/>
        <end position="424"/>
    </location>
</feature>
<dbReference type="Proteomes" id="UP000750334">
    <property type="component" value="Unassembled WGS sequence"/>
</dbReference>
<feature type="compositionally biased region" description="Acidic residues" evidence="1">
    <location>
        <begin position="41"/>
        <end position="53"/>
    </location>
</feature>
<dbReference type="PANTHER" id="PTHR28108:SF1">
    <property type="entry name" value="SWR1-COMPLEX PROTEIN 3"/>
    <property type="match status" value="1"/>
</dbReference>
<dbReference type="InterPro" id="IPR058986">
    <property type="entry name" value="Swc3_C"/>
</dbReference>
<feature type="compositionally biased region" description="Polar residues" evidence="1">
    <location>
        <begin position="21"/>
        <end position="31"/>
    </location>
</feature>
<gene>
    <name evidence="4" type="primary">SWC3</name>
    <name evidence="4" type="ORF">C6P45_003199</name>
</gene>
<feature type="domain" description="SWR1-complex protein 3" evidence="2">
    <location>
        <begin position="62"/>
        <end position="164"/>
    </location>
</feature>
<dbReference type="InterPro" id="IPR057558">
    <property type="entry name" value="Swc3_dom"/>
</dbReference>
<dbReference type="GO" id="GO:0000812">
    <property type="term" value="C:Swr1 complex"/>
    <property type="evidence" value="ECO:0007669"/>
    <property type="project" value="InterPro"/>
</dbReference>
<evidence type="ECO:0000313" key="5">
    <source>
        <dbReference type="Proteomes" id="UP000750334"/>
    </source>
</evidence>
<feature type="compositionally biased region" description="Basic and acidic residues" evidence="1">
    <location>
        <begin position="240"/>
        <end position="293"/>
    </location>
</feature>
<feature type="domain" description="Swc3 C-terminal" evidence="3">
    <location>
        <begin position="526"/>
        <end position="680"/>
    </location>
</feature>